<dbReference type="EMBL" id="KI669495">
    <property type="protein sequence ID" value="OCF36587.1"/>
    <property type="molecule type" value="Genomic_DNA"/>
</dbReference>
<evidence type="ECO:0000256" key="1">
    <source>
        <dbReference type="SAM" id="MobiDB-lite"/>
    </source>
</evidence>
<feature type="region of interest" description="Disordered" evidence="1">
    <location>
        <begin position="1"/>
        <end position="58"/>
    </location>
</feature>
<keyword evidence="3" id="KW-1185">Reference proteome</keyword>
<dbReference type="AlphaFoldDB" id="A0A1B9H008"/>
<feature type="compositionally biased region" description="Polar residues" evidence="1">
    <location>
        <begin position="141"/>
        <end position="156"/>
    </location>
</feature>
<gene>
    <name evidence="2" type="ORF">I316_01838</name>
</gene>
<organism evidence="2 3">
    <name type="scientific">Kwoniella heveanensis BCC8398</name>
    <dbReference type="NCBI Taxonomy" id="1296120"/>
    <lineage>
        <taxon>Eukaryota</taxon>
        <taxon>Fungi</taxon>
        <taxon>Dikarya</taxon>
        <taxon>Basidiomycota</taxon>
        <taxon>Agaricomycotina</taxon>
        <taxon>Tremellomycetes</taxon>
        <taxon>Tremellales</taxon>
        <taxon>Cryptococcaceae</taxon>
        <taxon>Kwoniella</taxon>
    </lineage>
</organism>
<reference evidence="3" key="2">
    <citation type="submission" date="2013-12" db="EMBL/GenBank/DDBJ databases">
        <title>Evolution of pathogenesis and genome organization in the Tremellales.</title>
        <authorList>
            <person name="Cuomo C."/>
            <person name="Litvintseva A."/>
            <person name="Heitman J."/>
            <person name="Chen Y."/>
            <person name="Sun S."/>
            <person name="Springer D."/>
            <person name="Dromer F."/>
            <person name="Young S."/>
            <person name="Zeng Q."/>
            <person name="Chapman S."/>
            <person name="Gujja S."/>
            <person name="Saif S."/>
            <person name="Birren B."/>
        </authorList>
    </citation>
    <scope>NUCLEOTIDE SEQUENCE [LARGE SCALE GENOMIC DNA]</scope>
    <source>
        <strain evidence="3">BCC8398</strain>
    </source>
</reference>
<feature type="compositionally biased region" description="Polar residues" evidence="1">
    <location>
        <begin position="32"/>
        <end position="58"/>
    </location>
</feature>
<evidence type="ECO:0000313" key="2">
    <source>
        <dbReference type="EMBL" id="OCF36587.1"/>
    </source>
</evidence>
<proteinExistence type="predicted"/>
<evidence type="ECO:0000313" key="3">
    <source>
        <dbReference type="Proteomes" id="UP000092666"/>
    </source>
</evidence>
<accession>A0A1B9H008</accession>
<dbReference type="Proteomes" id="UP000092666">
    <property type="component" value="Unassembled WGS sequence"/>
</dbReference>
<sequence>MQPRRISPNFPHADVNVNDGENIDPRLRSDVSAATQPPTDLSDQAVTQPHPSSESAWSSAIGRNGFVRVDAAVYSAVRDDGASAPLGAPHTEGGTALDSVQPDNTSRPGLPGWESTSHLPESSFHTDLLDIIRDRQGSEGIPTSTSASRFSATPGSRHNFRVYRPARTHRTAAGRFNPNRLLQRYLNRSIFGSNNPYNALFDNIPGSGIGNDTALSIVPRSGELYSPRFLPPNKERDLSDFLKNVSVARSVLYTEADSVLEVIAKEVPTADDDDEELMTTKKTAFIEAYEHLQDVSRSATADSIRTVRSVANGDIVVDRPSSRSRCPSLRKDCEEFLDRSHRDRGRIIQSSAEDFLSMSITDPYELIMGSD</sequence>
<feature type="region of interest" description="Disordered" evidence="1">
    <location>
        <begin position="137"/>
        <end position="157"/>
    </location>
</feature>
<reference evidence="2 3" key="1">
    <citation type="submission" date="2013-07" db="EMBL/GenBank/DDBJ databases">
        <title>The Genome Sequence of Cryptococcus heveanensis BCC8398.</title>
        <authorList>
            <consortium name="The Broad Institute Genome Sequencing Platform"/>
            <person name="Cuomo C."/>
            <person name="Litvintseva A."/>
            <person name="Chen Y."/>
            <person name="Heitman J."/>
            <person name="Sun S."/>
            <person name="Springer D."/>
            <person name="Dromer F."/>
            <person name="Young S.K."/>
            <person name="Zeng Q."/>
            <person name="Gargeya S."/>
            <person name="Fitzgerald M."/>
            <person name="Abouelleil A."/>
            <person name="Alvarado L."/>
            <person name="Berlin A.M."/>
            <person name="Chapman S.B."/>
            <person name="Dewar J."/>
            <person name="Goldberg J."/>
            <person name="Griggs A."/>
            <person name="Gujja S."/>
            <person name="Hansen M."/>
            <person name="Howarth C."/>
            <person name="Imamovic A."/>
            <person name="Larimer J."/>
            <person name="McCowan C."/>
            <person name="Murphy C."/>
            <person name="Pearson M."/>
            <person name="Priest M."/>
            <person name="Roberts A."/>
            <person name="Saif S."/>
            <person name="Shea T."/>
            <person name="Sykes S."/>
            <person name="Wortman J."/>
            <person name="Nusbaum C."/>
            <person name="Birren B."/>
        </authorList>
    </citation>
    <scope>NUCLEOTIDE SEQUENCE [LARGE SCALE GENOMIC DNA]</scope>
    <source>
        <strain evidence="2 3">BCC8398</strain>
    </source>
</reference>
<name>A0A1B9H008_9TREE</name>
<feature type="region of interest" description="Disordered" evidence="1">
    <location>
        <begin position="84"/>
        <end position="119"/>
    </location>
</feature>
<protein>
    <submittedName>
        <fullName evidence="2">Uncharacterized protein</fullName>
    </submittedName>
</protein>